<dbReference type="GO" id="GO:0000976">
    <property type="term" value="F:transcription cis-regulatory region binding"/>
    <property type="evidence" value="ECO:0007669"/>
    <property type="project" value="TreeGrafter"/>
</dbReference>
<name>A0A158H732_9BURK</name>
<dbReference type="SMART" id="SM00862">
    <property type="entry name" value="Trans_reg_C"/>
    <property type="match status" value="1"/>
</dbReference>
<dbReference type="GO" id="GO:0005829">
    <property type="term" value="C:cytosol"/>
    <property type="evidence" value="ECO:0007669"/>
    <property type="project" value="TreeGrafter"/>
</dbReference>
<feature type="domain" description="Response regulatory" evidence="6">
    <location>
        <begin position="2"/>
        <end position="116"/>
    </location>
</feature>
<dbReference type="STRING" id="326474.AWB65_03022"/>
<dbReference type="Proteomes" id="UP000054977">
    <property type="component" value="Unassembled WGS sequence"/>
</dbReference>
<keyword evidence="4" id="KW-0597">Phosphoprotein</keyword>
<dbReference type="SMART" id="SM00448">
    <property type="entry name" value="REC"/>
    <property type="match status" value="1"/>
</dbReference>
<dbReference type="InterPro" id="IPR001867">
    <property type="entry name" value="OmpR/PhoB-type_DNA-bd"/>
</dbReference>
<organism evidence="8 9">
    <name type="scientific">Caballeronia humi</name>
    <dbReference type="NCBI Taxonomy" id="326474"/>
    <lineage>
        <taxon>Bacteria</taxon>
        <taxon>Pseudomonadati</taxon>
        <taxon>Pseudomonadota</taxon>
        <taxon>Betaproteobacteria</taxon>
        <taxon>Burkholderiales</taxon>
        <taxon>Burkholderiaceae</taxon>
        <taxon>Caballeronia</taxon>
    </lineage>
</organism>
<dbReference type="Pfam" id="PF00072">
    <property type="entry name" value="Response_reg"/>
    <property type="match status" value="1"/>
</dbReference>
<dbReference type="CDD" id="cd00383">
    <property type="entry name" value="trans_reg_C"/>
    <property type="match status" value="1"/>
</dbReference>
<dbReference type="GO" id="GO:0032993">
    <property type="term" value="C:protein-DNA complex"/>
    <property type="evidence" value="ECO:0007669"/>
    <property type="project" value="TreeGrafter"/>
</dbReference>
<gene>
    <name evidence="8" type="ORF">AWB65_03022</name>
</gene>
<protein>
    <submittedName>
        <fullName evidence="8">Two component transcriptional regulator</fullName>
    </submittedName>
</protein>
<dbReference type="InterPro" id="IPR016032">
    <property type="entry name" value="Sig_transdc_resp-reg_C-effctor"/>
</dbReference>
<accession>A0A158H732</accession>
<evidence type="ECO:0000256" key="2">
    <source>
        <dbReference type="ARBA" id="ARBA00023125"/>
    </source>
</evidence>
<keyword evidence="2 5" id="KW-0238">DNA-binding</keyword>
<keyword evidence="3" id="KW-0804">Transcription</keyword>
<dbReference type="RefSeq" id="WP_087667907.1">
    <property type="nucleotide sequence ID" value="NZ_FCNW02000013.1"/>
</dbReference>
<dbReference type="Gene3D" id="1.10.10.10">
    <property type="entry name" value="Winged helix-like DNA-binding domain superfamily/Winged helix DNA-binding domain"/>
    <property type="match status" value="1"/>
</dbReference>
<evidence type="ECO:0000256" key="5">
    <source>
        <dbReference type="PROSITE-ProRule" id="PRU01091"/>
    </source>
</evidence>
<feature type="modified residue" description="4-aspartylphosphate" evidence="4">
    <location>
        <position position="51"/>
    </location>
</feature>
<feature type="domain" description="OmpR/PhoB-type" evidence="7">
    <location>
        <begin position="122"/>
        <end position="218"/>
    </location>
</feature>
<feature type="DNA-binding region" description="OmpR/PhoB-type" evidence="5">
    <location>
        <begin position="122"/>
        <end position="218"/>
    </location>
</feature>
<reference evidence="8" key="1">
    <citation type="submission" date="2016-01" db="EMBL/GenBank/DDBJ databases">
        <authorList>
            <person name="Peeters C."/>
        </authorList>
    </citation>
    <scope>NUCLEOTIDE SEQUENCE [LARGE SCALE GENOMIC DNA]</scope>
    <source>
        <strain evidence="8">LMG 22934</strain>
    </source>
</reference>
<dbReference type="PROSITE" id="PS50110">
    <property type="entry name" value="RESPONSE_REGULATORY"/>
    <property type="match status" value="1"/>
</dbReference>
<dbReference type="Pfam" id="PF00486">
    <property type="entry name" value="Trans_reg_C"/>
    <property type="match status" value="1"/>
</dbReference>
<dbReference type="SUPFAM" id="SSF46894">
    <property type="entry name" value="C-terminal effector domain of the bipartite response regulators"/>
    <property type="match status" value="1"/>
</dbReference>
<evidence type="ECO:0000313" key="9">
    <source>
        <dbReference type="Proteomes" id="UP000054977"/>
    </source>
</evidence>
<dbReference type="GO" id="GO:0006355">
    <property type="term" value="P:regulation of DNA-templated transcription"/>
    <property type="evidence" value="ECO:0007669"/>
    <property type="project" value="InterPro"/>
</dbReference>
<proteinExistence type="predicted"/>
<dbReference type="Gene3D" id="3.40.50.2300">
    <property type="match status" value="1"/>
</dbReference>
<dbReference type="GO" id="GO:0000156">
    <property type="term" value="F:phosphorelay response regulator activity"/>
    <property type="evidence" value="ECO:0007669"/>
    <property type="project" value="TreeGrafter"/>
</dbReference>
<dbReference type="InterPro" id="IPR011006">
    <property type="entry name" value="CheY-like_superfamily"/>
</dbReference>
<dbReference type="PANTHER" id="PTHR48111:SF67">
    <property type="entry name" value="TRANSCRIPTIONAL REGULATORY PROTEIN TCTD"/>
    <property type="match status" value="1"/>
</dbReference>
<evidence type="ECO:0000256" key="3">
    <source>
        <dbReference type="ARBA" id="ARBA00023163"/>
    </source>
</evidence>
<evidence type="ECO:0000256" key="1">
    <source>
        <dbReference type="ARBA" id="ARBA00023015"/>
    </source>
</evidence>
<evidence type="ECO:0000259" key="6">
    <source>
        <dbReference type="PROSITE" id="PS50110"/>
    </source>
</evidence>
<sequence length="225" mass="24846">MRVLMVEGDLQIGRNLFRALKEAHYTVDWIRHGKTDNVNIVSTCYAAVLLDLGPSAVGGMNMLMALRAAGNPVPVLSLTARDDPDMRVRSLDVGADDCMLKSVDVPELLARLRAVLRRRAGCATSRIGDESLGLDLQKRTLYCNGVASALSAREFALMHCFLERPGAILSRRQLEDRIYGWGREVESNSLDVLIHSIRKKFGQSLIRNVRGLGWTTHCANESLAA</sequence>
<dbReference type="InterPro" id="IPR001789">
    <property type="entry name" value="Sig_transdc_resp-reg_receiver"/>
</dbReference>
<dbReference type="SUPFAM" id="SSF52172">
    <property type="entry name" value="CheY-like"/>
    <property type="match status" value="1"/>
</dbReference>
<evidence type="ECO:0000313" key="8">
    <source>
        <dbReference type="EMBL" id="SAL39967.1"/>
    </source>
</evidence>
<evidence type="ECO:0000256" key="4">
    <source>
        <dbReference type="PROSITE-ProRule" id="PRU00169"/>
    </source>
</evidence>
<dbReference type="PROSITE" id="PS51755">
    <property type="entry name" value="OMPR_PHOB"/>
    <property type="match status" value="1"/>
</dbReference>
<keyword evidence="1" id="KW-0805">Transcription regulation</keyword>
<dbReference type="InterPro" id="IPR036388">
    <property type="entry name" value="WH-like_DNA-bd_sf"/>
</dbReference>
<keyword evidence="9" id="KW-1185">Reference proteome</keyword>
<dbReference type="OrthoDB" id="9812490at2"/>
<dbReference type="AlphaFoldDB" id="A0A158H732"/>
<evidence type="ECO:0000259" key="7">
    <source>
        <dbReference type="PROSITE" id="PS51755"/>
    </source>
</evidence>
<comment type="caution">
    <text evidence="8">The sequence shown here is derived from an EMBL/GenBank/DDBJ whole genome shotgun (WGS) entry which is preliminary data.</text>
</comment>
<dbReference type="EMBL" id="FCNW02000013">
    <property type="protein sequence ID" value="SAL39967.1"/>
    <property type="molecule type" value="Genomic_DNA"/>
</dbReference>
<dbReference type="PANTHER" id="PTHR48111">
    <property type="entry name" value="REGULATOR OF RPOS"/>
    <property type="match status" value="1"/>
</dbReference>
<dbReference type="InterPro" id="IPR039420">
    <property type="entry name" value="WalR-like"/>
</dbReference>